<dbReference type="GO" id="GO:0042803">
    <property type="term" value="F:protein homodimerization activity"/>
    <property type="evidence" value="ECO:0007669"/>
    <property type="project" value="InterPro"/>
</dbReference>
<organism evidence="15 16">
    <name type="scientific">Planctobacterium marinum</name>
    <dbReference type="NCBI Taxonomy" id="1631968"/>
    <lineage>
        <taxon>Bacteria</taxon>
        <taxon>Pseudomonadati</taxon>
        <taxon>Pseudomonadota</taxon>
        <taxon>Gammaproteobacteria</taxon>
        <taxon>Alteromonadales</taxon>
        <taxon>Alteromonadaceae</taxon>
        <taxon>Planctobacterium</taxon>
    </lineage>
</organism>
<dbReference type="NCBIfam" id="NF010748">
    <property type="entry name" value="PRK14150.1"/>
    <property type="match status" value="1"/>
</dbReference>
<feature type="region of interest" description="Disordered" evidence="14">
    <location>
        <begin position="1"/>
        <end position="30"/>
    </location>
</feature>
<dbReference type="GO" id="GO:0051087">
    <property type="term" value="F:protein-folding chaperone binding"/>
    <property type="evidence" value="ECO:0007669"/>
    <property type="project" value="InterPro"/>
</dbReference>
<comment type="function">
    <text evidence="7 10 11">Participates actively in the response to hyperosmotic and heat shock by preventing the aggregation of stress-denatured proteins, in association with DnaK and GrpE. It is the nucleotide exchange factor for DnaK and may function as a thermosensor. Unfolded proteins bind initially to DnaJ; upon interaction with the DnaJ-bound protein, DnaK hydrolyzes its bound ATP, resulting in the formation of a stable complex. GrpE releases ADP from DnaK; ATP binding to DnaK triggers the release of the substrate protein, thus completing the reaction cycle. Several rounds of ATP-dependent interactions between DnaJ, DnaK and GrpE are required for fully efficient folding.</text>
</comment>
<evidence type="ECO:0000256" key="9">
    <source>
        <dbReference type="ARBA" id="ARBA00076414"/>
    </source>
</evidence>
<dbReference type="GO" id="GO:0000774">
    <property type="term" value="F:adenyl-nucleotide exchange factor activity"/>
    <property type="evidence" value="ECO:0007669"/>
    <property type="project" value="InterPro"/>
</dbReference>
<dbReference type="AlphaFoldDB" id="A0AA48KRE5"/>
<dbReference type="InterPro" id="IPR000740">
    <property type="entry name" value="GrpE"/>
</dbReference>
<dbReference type="NCBIfam" id="NF010738">
    <property type="entry name" value="PRK14140.1"/>
    <property type="match status" value="1"/>
</dbReference>
<name>A0AA48KRE5_9ALTE</name>
<accession>A0AA48KRE5</accession>
<dbReference type="FunFam" id="2.30.22.10:FF:000001">
    <property type="entry name" value="Protein GrpE"/>
    <property type="match status" value="1"/>
</dbReference>
<keyword evidence="6 10" id="KW-0143">Chaperone</keyword>
<evidence type="ECO:0000256" key="5">
    <source>
        <dbReference type="ARBA" id="ARBA00023016"/>
    </source>
</evidence>
<evidence type="ECO:0000256" key="6">
    <source>
        <dbReference type="ARBA" id="ARBA00023186"/>
    </source>
</evidence>
<dbReference type="GO" id="GO:0051082">
    <property type="term" value="F:unfolded protein binding"/>
    <property type="evidence" value="ECO:0007669"/>
    <property type="project" value="TreeGrafter"/>
</dbReference>
<dbReference type="GO" id="GO:0005829">
    <property type="term" value="C:cytosol"/>
    <property type="evidence" value="ECO:0007669"/>
    <property type="project" value="TreeGrafter"/>
</dbReference>
<dbReference type="GO" id="GO:0006457">
    <property type="term" value="P:protein folding"/>
    <property type="evidence" value="ECO:0007669"/>
    <property type="project" value="InterPro"/>
</dbReference>
<evidence type="ECO:0000256" key="10">
    <source>
        <dbReference type="HAMAP-Rule" id="MF_01151"/>
    </source>
</evidence>
<protein>
    <recommendedName>
        <fullName evidence="8 10">Protein GrpE</fullName>
    </recommendedName>
    <alternativeName>
        <fullName evidence="9 10">HSP-70 cofactor</fullName>
    </alternativeName>
</protein>
<feature type="coiled-coil region" evidence="13">
    <location>
        <begin position="39"/>
        <end position="80"/>
    </location>
</feature>
<keyword evidence="4 10" id="KW-0963">Cytoplasm</keyword>
<dbReference type="EMBL" id="AP027272">
    <property type="protein sequence ID" value="BDX06032.1"/>
    <property type="molecule type" value="Genomic_DNA"/>
</dbReference>
<gene>
    <name evidence="10 15" type="primary">grpE</name>
    <name evidence="15" type="ORF">MACH26_15530</name>
</gene>
<dbReference type="RefSeq" id="WP_338292062.1">
    <property type="nucleotide sequence ID" value="NZ_AP027272.1"/>
</dbReference>
<comment type="subcellular location">
    <subcellularLocation>
        <location evidence="1 10">Cytoplasm</location>
    </subcellularLocation>
</comment>
<dbReference type="Gene3D" id="3.90.20.20">
    <property type="match status" value="1"/>
</dbReference>
<evidence type="ECO:0000256" key="2">
    <source>
        <dbReference type="ARBA" id="ARBA00009054"/>
    </source>
</evidence>
<sequence>MSNDVQNDKAVNPEETQPEVVENESQEIPQGETVDAVLETIEQQRIAELEVELAKAQATVAEQQDSVLRARAEADNARRRAEGEVDKAKKFALERFVSELLPVIDNLERALMASDNASDEIKPILEGVELTHKSFVATVEKFGLEVVDPQGQPFNPELHQAMSMQESADVAPNTVIAVMQKGYQLNGRLVRPAMVAVSRAAAEGVNTEA</sequence>
<dbReference type="NCBIfam" id="NF010737">
    <property type="entry name" value="PRK14139.1"/>
    <property type="match status" value="1"/>
</dbReference>
<keyword evidence="13" id="KW-0175">Coiled coil</keyword>
<dbReference type="Pfam" id="PF01025">
    <property type="entry name" value="GrpE"/>
    <property type="match status" value="1"/>
</dbReference>
<reference evidence="15" key="1">
    <citation type="submission" date="2023-01" db="EMBL/GenBank/DDBJ databases">
        <title>Complete genome sequence of Planctobacterium marinum strain Dej080120_11.</title>
        <authorList>
            <person name="Ueki S."/>
            <person name="Maruyama F."/>
        </authorList>
    </citation>
    <scope>NUCLEOTIDE SEQUENCE</scope>
    <source>
        <strain evidence="15">Dej080120_11</strain>
    </source>
</reference>
<evidence type="ECO:0000256" key="1">
    <source>
        <dbReference type="ARBA" id="ARBA00004496"/>
    </source>
</evidence>
<dbReference type="InterPro" id="IPR013805">
    <property type="entry name" value="GrpE_CC"/>
</dbReference>
<proteinExistence type="inferred from homology"/>
<evidence type="ECO:0000256" key="11">
    <source>
        <dbReference type="RuleBase" id="RU000639"/>
    </source>
</evidence>
<evidence type="ECO:0000313" key="15">
    <source>
        <dbReference type="EMBL" id="BDX06032.1"/>
    </source>
</evidence>
<dbReference type="CDD" id="cd00446">
    <property type="entry name" value="GrpE"/>
    <property type="match status" value="1"/>
</dbReference>
<dbReference type="Proteomes" id="UP001333710">
    <property type="component" value="Chromosome"/>
</dbReference>
<dbReference type="PANTHER" id="PTHR21237:SF23">
    <property type="entry name" value="GRPE PROTEIN HOMOLOG, MITOCHONDRIAL"/>
    <property type="match status" value="1"/>
</dbReference>
<comment type="subunit">
    <text evidence="3 10">Homodimer.</text>
</comment>
<dbReference type="SUPFAM" id="SSF51064">
    <property type="entry name" value="Head domain of nucleotide exchange factor GrpE"/>
    <property type="match status" value="1"/>
</dbReference>
<dbReference type="HAMAP" id="MF_01151">
    <property type="entry name" value="GrpE"/>
    <property type="match status" value="1"/>
</dbReference>
<evidence type="ECO:0000256" key="4">
    <source>
        <dbReference type="ARBA" id="ARBA00022490"/>
    </source>
</evidence>
<evidence type="ECO:0000256" key="14">
    <source>
        <dbReference type="SAM" id="MobiDB-lite"/>
    </source>
</evidence>
<keyword evidence="5 10" id="KW-0346">Stress response</keyword>
<dbReference type="PROSITE" id="PS01071">
    <property type="entry name" value="GRPE"/>
    <property type="match status" value="1"/>
</dbReference>
<evidence type="ECO:0000256" key="8">
    <source>
        <dbReference type="ARBA" id="ARBA00072274"/>
    </source>
</evidence>
<keyword evidence="16" id="KW-1185">Reference proteome</keyword>
<evidence type="ECO:0000256" key="13">
    <source>
        <dbReference type="SAM" id="Coils"/>
    </source>
</evidence>
<evidence type="ECO:0000256" key="3">
    <source>
        <dbReference type="ARBA" id="ARBA00011738"/>
    </source>
</evidence>
<dbReference type="PRINTS" id="PR00773">
    <property type="entry name" value="GRPEPROTEIN"/>
</dbReference>
<dbReference type="SUPFAM" id="SSF58014">
    <property type="entry name" value="Coiled-coil domain of nucleotide exchange factor GrpE"/>
    <property type="match status" value="1"/>
</dbReference>
<evidence type="ECO:0000313" key="16">
    <source>
        <dbReference type="Proteomes" id="UP001333710"/>
    </source>
</evidence>
<dbReference type="PANTHER" id="PTHR21237">
    <property type="entry name" value="GRPE PROTEIN"/>
    <property type="match status" value="1"/>
</dbReference>
<dbReference type="KEGG" id="pmaw:MACH26_15530"/>
<evidence type="ECO:0000256" key="12">
    <source>
        <dbReference type="RuleBase" id="RU004478"/>
    </source>
</evidence>
<evidence type="ECO:0000256" key="7">
    <source>
        <dbReference type="ARBA" id="ARBA00053401"/>
    </source>
</evidence>
<comment type="similarity">
    <text evidence="2 10 12">Belongs to the GrpE family.</text>
</comment>
<dbReference type="InterPro" id="IPR009012">
    <property type="entry name" value="GrpE_head"/>
</dbReference>
<dbReference type="Gene3D" id="2.30.22.10">
    <property type="entry name" value="Head domain of nucleotide exchange factor GrpE"/>
    <property type="match status" value="1"/>
</dbReference>